<protein>
    <submittedName>
        <fullName evidence="2">Uncharacterized protein</fullName>
    </submittedName>
</protein>
<comment type="similarity">
    <text evidence="1">Belongs to the LOR family.</text>
</comment>
<accession>A0A1V6PC51</accession>
<dbReference type="Pfam" id="PF04525">
    <property type="entry name" value="LOR"/>
    <property type="match status" value="1"/>
</dbReference>
<organism evidence="2 3">
    <name type="scientific">Penicillium decumbens</name>
    <dbReference type="NCBI Taxonomy" id="69771"/>
    <lineage>
        <taxon>Eukaryota</taxon>
        <taxon>Fungi</taxon>
        <taxon>Dikarya</taxon>
        <taxon>Ascomycota</taxon>
        <taxon>Pezizomycotina</taxon>
        <taxon>Eurotiomycetes</taxon>
        <taxon>Eurotiomycetidae</taxon>
        <taxon>Eurotiales</taxon>
        <taxon>Aspergillaceae</taxon>
        <taxon>Penicillium</taxon>
    </lineage>
</organism>
<dbReference type="InterPro" id="IPR038595">
    <property type="entry name" value="LOR_sf"/>
</dbReference>
<dbReference type="InterPro" id="IPR007612">
    <property type="entry name" value="LOR"/>
</dbReference>
<gene>
    <name evidence="2" type="ORF">PENDEC_c010G00685</name>
</gene>
<dbReference type="EMBL" id="MDYL01000010">
    <property type="protein sequence ID" value="OQD74564.1"/>
    <property type="molecule type" value="Genomic_DNA"/>
</dbReference>
<dbReference type="SUPFAM" id="SSF54518">
    <property type="entry name" value="Tubby C-terminal domain-like"/>
    <property type="match status" value="1"/>
</dbReference>
<reference evidence="3" key="1">
    <citation type="journal article" date="2017" name="Nat. Microbiol.">
        <title>Global analysis of biosynthetic gene clusters reveals vast potential of secondary metabolite production in Penicillium species.</title>
        <authorList>
            <person name="Nielsen J.C."/>
            <person name="Grijseels S."/>
            <person name="Prigent S."/>
            <person name="Ji B."/>
            <person name="Dainat J."/>
            <person name="Nielsen K.F."/>
            <person name="Frisvad J.C."/>
            <person name="Workman M."/>
            <person name="Nielsen J."/>
        </authorList>
    </citation>
    <scope>NUCLEOTIDE SEQUENCE [LARGE SCALE GENOMIC DNA]</scope>
    <source>
        <strain evidence="3">IBT 11843</strain>
    </source>
</reference>
<evidence type="ECO:0000313" key="3">
    <source>
        <dbReference type="Proteomes" id="UP000191522"/>
    </source>
</evidence>
<dbReference type="OMA" id="FEMRPRD"/>
<dbReference type="Gene3D" id="2.40.160.200">
    <property type="entry name" value="LURP1-related"/>
    <property type="match status" value="1"/>
</dbReference>
<comment type="caution">
    <text evidence="2">The sequence shown here is derived from an EMBL/GenBank/DDBJ whole genome shotgun (WGS) entry which is preliminary data.</text>
</comment>
<evidence type="ECO:0000313" key="2">
    <source>
        <dbReference type="EMBL" id="OQD74564.1"/>
    </source>
</evidence>
<name>A0A1V6PC51_PENDC</name>
<dbReference type="AlphaFoldDB" id="A0A1V6PC51"/>
<proteinExistence type="inferred from homology"/>
<evidence type="ECO:0000256" key="1">
    <source>
        <dbReference type="ARBA" id="ARBA00005437"/>
    </source>
</evidence>
<dbReference type="InterPro" id="IPR025659">
    <property type="entry name" value="Tubby-like_C"/>
</dbReference>
<dbReference type="Proteomes" id="UP000191522">
    <property type="component" value="Unassembled WGS sequence"/>
</dbReference>
<dbReference type="STRING" id="69771.A0A1V6PC51"/>
<sequence>MDADLHAPASPVCLTEGHTTEQEDVLWVRCHDRHLQHITIARDDGEKLFYVEGPGSYRSMTLRRPLKDALGRPVFDLRRYAADPKMRWFVDDPSGQKIAELGHTRFFTSKHTAIDAKIFSSGALVEMRPRDAMASTNYVNIGNATIAEISLHTNNVPKLFVRDRDLSVFRVRVAKGVDLSLIVLMTLVRAEMAHLWRR</sequence>
<dbReference type="OrthoDB" id="97518at2759"/>
<keyword evidence="3" id="KW-1185">Reference proteome</keyword>